<proteinExistence type="inferred from homology"/>
<dbReference type="PANTHER" id="PTHR21600:SF87">
    <property type="entry name" value="RNA PSEUDOURIDYLATE SYNTHASE DOMAIN-CONTAINING PROTEIN 1"/>
    <property type="match status" value="1"/>
</dbReference>
<sequence>MSKIQFKDLILYEDEDYIIINKPSHVATLEDRNDPYSIIEMAREYLADAQVGHRLDKETTGALALAKHPDAYRALALQFEHRRVKKVYHAVCDGIHNFQNVEIDLPIYSNSRGTVRISHREGKPAQTLVNTLEAYKLHTLVQCQPVTGRTHQIRVHLASLKAPIAGDEQYGGAPFYLSSIKRRYNLKKDTEELPLIRRVALHAQALEIELLKGERVCIEAPYPKDFAVLVKQLAKNRY</sequence>
<dbReference type="SUPFAM" id="SSF55120">
    <property type="entry name" value="Pseudouridine synthase"/>
    <property type="match status" value="1"/>
</dbReference>
<comment type="similarity">
    <text evidence="1">Belongs to the pseudouridine synthase RluA family.</text>
</comment>
<evidence type="ECO:0000313" key="3">
    <source>
        <dbReference type="EMBL" id="WKN38338.1"/>
    </source>
</evidence>
<protein>
    <submittedName>
        <fullName evidence="3">RluA family pseudouridine synthase</fullName>
    </submittedName>
</protein>
<gene>
    <name evidence="3" type="ORF">K4G66_06440</name>
</gene>
<dbReference type="GO" id="GO:0009982">
    <property type="term" value="F:pseudouridine synthase activity"/>
    <property type="evidence" value="ECO:0007669"/>
    <property type="project" value="InterPro"/>
</dbReference>
<dbReference type="GO" id="GO:0000455">
    <property type="term" value="P:enzyme-directed rRNA pseudouridine synthesis"/>
    <property type="evidence" value="ECO:0007669"/>
    <property type="project" value="TreeGrafter"/>
</dbReference>
<evidence type="ECO:0000259" key="2">
    <source>
        <dbReference type="Pfam" id="PF00849"/>
    </source>
</evidence>
<dbReference type="Pfam" id="PF00849">
    <property type="entry name" value="PseudoU_synth_2"/>
    <property type="match status" value="1"/>
</dbReference>
<dbReference type="PANTHER" id="PTHR21600">
    <property type="entry name" value="MITOCHONDRIAL RNA PSEUDOURIDINE SYNTHASE"/>
    <property type="match status" value="1"/>
</dbReference>
<dbReference type="InterPro" id="IPR006145">
    <property type="entry name" value="PsdUridine_synth_RsuA/RluA"/>
</dbReference>
<name>A0AA49GPZ5_9BACT</name>
<dbReference type="InterPro" id="IPR050188">
    <property type="entry name" value="RluA_PseudoU_synthase"/>
</dbReference>
<accession>A0AA49GPZ5</accession>
<dbReference type="GO" id="GO:0003723">
    <property type="term" value="F:RNA binding"/>
    <property type="evidence" value="ECO:0007669"/>
    <property type="project" value="InterPro"/>
</dbReference>
<dbReference type="AlphaFoldDB" id="A0AA49GPZ5"/>
<dbReference type="EMBL" id="CP120682">
    <property type="protein sequence ID" value="WKN38338.1"/>
    <property type="molecule type" value="Genomic_DNA"/>
</dbReference>
<feature type="domain" description="Pseudouridine synthase RsuA/RluA-like" evidence="2">
    <location>
        <begin position="16"/>
        <end position="159"/>
    </location>
</feature>
<reference evidence="3" key="2">
    <citation type="journal article" date="2024" name="Antonie Van Leeuwenhoek">
        <title>Roseihalotalea indica gen. nov., sp. nov., a halophilic Bacteroidetes from mesopelagic Southwest Indian Ocean with higher carbohydrate metabolic potential.</title>
        <authorList>
            <person name="Chen B."/>
            <person name="Zhang M."/>
            <person name="Lin D."/>
            <person name="Ye J."/>
            <person name="Tang K."/>
        </authorList>
    </citation>
    <scope>NUCLEOTIDE SEQUENCE</scope>
    <source>
        <strain evidence="3">TK19036</strain>
    </source>
</reference>
<reference evidence="3" key="1">
    <citation type="journal article" date="2023" name="Comput. Struct. Biotechnol. J.">
        <title>Discovery of a novel marine Bacteroidetes with a rich repertoire of carbohydrate-active enzymes.</title>
        <authorList>
            <person name="Chen B."/>
            <person name="Liu G."/>
            <person name="Chen Q."/>
            <person name="Wang H."/>
            <person name="Liu L."/>
            <person name="Tang K."/>
        </authorList>
    </citation>
    <scope>NUCLEOTIDE SEQUENCE</scope>
    <source>
        <strain evidence="3">TK19036</strain>
    </source>
</reference>
<dbReference type="Gene3D" id="3.30.2350.10">
    <property type="entry name" value="Pseudouridine synthase"/>
    <property type="match status" value="1"/>
</dbReference>
<evidence type="ECO:0000256" key="1">
    <source>
        <dbReference type="ARBA" id="ARBA00010876"/>
    </source>
</evidence>
<organism evidence="3">
    <name type="scientific">Roseihalotalea indica</name>
    <dbReference type="NCBI Taxonomy" id="2867963"/>
    <lineage>
        <taxon>Bacteria</taxon>
        <taxon>Pseudomonadati</taxon>
        <taxon>Bacteroidota</taxon>
        <taxon>Cytophagia</taxon>
        <taxon>Cytophagales</taxon>
        <taxon>Catalimonadaceae</taxon>
        <taxon>Roseihalotalea</taxon>
    </lineage>
</organism>
<dbReference type="InterPro" id="IPR020103">
    <property type="entry name" value="PsdUridine_synth_cat_dom_sf"/>
</dbReference>
<dbReference type="GO" id="GO:0140098">
    <property type="term" value="F:catalytic activity, acting on RNA"/>
    <property type="evidence" value="ECO:0007669"/>
    <property type="project" value="UniProtKB-ARBA"/>
</dbReference>
<dbReference type="CDD" id="cd02869">
    <property type="entry name" value="PseudoU_synth_RluA_like"/>
    <property type="match status" value="1"/>
</dbReference>